<dbReference type="SMART" id="SM00100">
    <property type="entry name" value="cNMP"/>
    <property type="match status" value="1"/>
</dbReference>
<evidence type="ECO:0000313" key="7">
    <source>
        <dbReference type="Proteomes" id="UP000324973"/>
    </source>
</evidence>
<gene>
    <name evidence="6" type="ORF">FZO89_11120</name>
</gene>
<feature type="domain" description="CBS" evidence="5">
    <location>
        <begin position="223"/>
        <end position="279"/>
    </location>
</feature>
<dbReference type="InterPro" id="IPR051257">
    <property type="entry name" value="Diverse_CBS-Domain"/>
</dbReference>
<protein>
    <submittedName>
        <fullName evidence="6">Cyclic nucleotide-binding/CBS domain-containing protein</fullName>
    </submittedName>
</protein>
<dbReference type="EMBL" id="VTFT01000001">
    <property type="protein sequence ID" value="TYT26764.1"/>
    <property type="molecule type" value="Genomic_DNA"/>
</dbReference>
<keyword evidence="2 3" id="KW-0129">CBS domain</keyword>
<evidence type="ECO:0000256" key="2">
    <source>
        <dbReference type="ARBA" id="ARBA00023122"/>
    </source>
</evidence>
<dbReference type="GO" id="GO:0005737">
    <property type="term" value="C:cytoplasm"/>
    <property type="evidence" value="ECO:0007669"/>
    <property type="project" value="UniProtKB-SubCell"/>
</dbReference>
<dbReference type="InterPro" id="IPR005105">
    <property type="entry name" value="GlnD_Uridyltrans_N"/>
</dbReference>
<dbReference type="InterPro" id="IPR014710">
    <property type="entry name" value="RmlC-like_jellyroll"/>
</dbReference>
<dbReference type="RefSeq" id="WP_149103318.1">
    <property type="nucleotide sequence ID" value="NZ_VTFT01000001.1"/>
</dbReference>
<accession>A0A5D4XRR8</accession>
<dbReference type="PANTHER" id="PTHR43080:SF2">
    <property type="entry name" value="CBS DOMAIN-CONTAINING PROTEIN"/>
    <property type="match status" value="1"/>
</dbReference>
<dbReference type="AlphaFoldDB" id="A0A5D4XRR8"/>
<evidence type="ECO:0000259" key="4">
    <source>
        <dbReference type="PROSITE" id="PS50042"/>
    </source>
</evidence>
<dbReference type="PROSITE" id="PS51371">
    <property type="entry name" value="CBS"/>
    <property type="match status" value="2"/>
</dbReference>
<dbReference type="Pfam" id="PF03445">
    <property type="entry name" value="DUF294"/>
    <property type="match status" value="1"/>
</dbReference>
<sequence>MDSPLADVERFLAQTPPFDSLEPAALRRAAASFEAVYRRSGTGILRIGERNDTLFLIRRGAVETHDGQGNLIGRYGEGESFGLQSLLGGRPTRFRATLIEDSLLWQMPKADFDDLRAGSRAFDDFYIRSLEERLVGALQESAAGKQSATLFLTPLSELSRRAPISVPRGTPVVDAAKVMSEQGVSSLLVGEGGEVEGILTDRDLRNRVLARGRDPSTPVQEVMTPAPLTLDADSPVLSGIVAMAGRGIHHLPLTRDGVVVGMVTTRDLLSLQTHHPLYMAAQIQKQDTREGVVEVCRRVPKLFELLLASGLRAEEVPKVMSTITDAVTRRLVHLAQAGLGPAPAPWAWLAFGSQAREEQSLKTDQDNGIVYADDAPPDADDYFAALARSVSDGLDACGYVYCPGGIMATTPQWRQPLSGWLRHFAHWSTLPDPEGVLRVSIFFDLRGIEGDQALVARIRAAMVDSASGRGKAVFLTALARQAVQYEVPLGFFRRFVLESRGEHRETLEIKGAGLLPLTDLVRVRALEGGVTVASTRERLAALVARGVMSRSDGDRLDGAYRLLCGLRVRLHAELARRGEAPHNHLDVRRISHAERAALRDAFLVIREAQAALAQDFP</sequence>
<dbReference type="InterPro" id="IPR018821">
    <property type="entry name" value="DUF294_put_nucleoTrafse_sb-bd"/>
</dbReference>
<keyword evidence="7" id="KW-1185">Reference proteome</keyword>
<dbReference type="SUPFAM" id="SSF51206">
    <property type="entry name" value="cAMP-binding domain-like"/>
    <property type="match status" value="1"/>
</dbReference>
<dbReference type="InterPro" id="IPR000595">
    <property type="entry name" value="cNMP-bd_dom"/>
</dbReference>
<dbReference type="GO" id="GO:0008773">
    <property type="term" value="F:[protein-PII] uridylyltransferase activity"/>
    <property type="evidence" value="ECO:0007669"/>
    <property type="project" value="InterPro"/>
</dbReference>
<dbReference type="PROSITE" id="PS50042">
    <property type="entry name" value="CNMP_BINDING_3"/>
    <property type="match status" value="1"/>
</dbReference>
<dbReference type="CDD" id="cd05401">
    <property type="entry name" value="NT_GlnE_GlnD_like"/>
    <property type="match status" value="1"/>
</dbReference>
<name>A0A5D4XRR8_9GAMM</name>
<evidence type="ECO:0000313" key="6">
    <source>
        <dbReference type="EMBL" id="TYT26764.1"/>
    </source>
</evidence>
<evidence type="ECO:0000256" key="3">
    <source>
        <dbReference type="PROSITE-ProRule" id="PRU00703"/>
    </source>
</evidence>
<dbReference type="Proteomes" id="UP000324973">
    <property type="component" value="Unassembled WGS sequence"/>
</dbReference>
<feature type="domain" description="Cyclic nucleotide-binding" evidence="4">
    <location>
        <begin position="17"/>
        <end position="115"/>
    </location>
</feature>
<dbReference type="Gene3D" id="2.60.120.10">
    <property type="entry name" value="Jelly Rolls"/>
    <property type="match status" value="1"/>
</dbReference>
<evidence type="ECO:0000259" key="5">
    <source>
        <dbReference type="PROSITE" id="PS51371"/>
    </source>
</evidence>
<evidence type="ECO:0000256" key="1">
    <source>
        <dbReference type="ARBA" id="ARBA00004496"/>
    </source>
</evidence>
<dbReference type="InterPro" id="IPR046342">
    <property type="entry name" value="CBS_dom_sf"/>
</dbReference>
<dbReference type="PANTHER" id="PTHR43080">
    <property type="entry name" value="CBS DOMAIN-CONTAINING PROTEIN CBSX3, MITOCHONDRIAL"/>
    <property type="match status" value="1"/>
</dbReference>
<feature type="domain" description="CBS" evidence="5">
    <location>
        <begin position="158"/>
        <end position="216"/>
    </location>
</feature>
<dbReference type="Gene3D" id="3.10.580.10">
    <property type="entry name" value="CBS-domain"/>
    <property type="match status" value="1"/>
</dbReference>
<dbReference type="Pfam" id="PF10335">
    <property type="entry name" value="DUF294_C"/>
    <property type="match status" value="1"/>
</dbReference>
<dbReference type="InterPro" id="IPR018490">
    <property type="entry name" value="cNMP-bd_dom_sf"/>
</dbReference>
<proteinExistence type="predicted"/>
<comment type="caution">
    <text evidence="6">The sequence shown here is derived from an EMBL/GenBank/DDBJ whole genome shotgun (WGS) entry which is preliminary data.</text>
</comment>
<dbReference type="SMART" id="SM00116">
    <property type="entry name" value="CBS"/>
    <property type="match status" value="2"/>
</dbReference>
<organism evidence="6 7">
    <name type="scientific">Luteimonas viscosa</name>
    <dbReference type="NCBI Taxonomy" id="1132694"/>
    <lineage>
        <taxon>Bacteria</taxon>
        <taxon>Pseudomonadati</taxon>
        <taxon>Pseudomonadota</taxon>
        <taxon>Gammaproteobacteria</taxon>
        <taxon>Lysobacterales</taxon>
        <taxon>Lysobacteraceae</taxon>
        <taxon>Luteimonas</taxon>
    </lineage>
</organism>
<dbReference type="OrthoDB" id="9808528at2"/>
<dbReference type="Pfam" id="PF00571">
    <property type="entry name" value="CBS"/>
    <property type="match status" value="2"/>
</dbReference>
<dbReference type="CDD" id="cd04587">
    <property type="entry name" value="CBS_pair_CAP-ED_NT_Pol-beta-like_DUF294_assoc"/>
    <property type="match status" value="1"/>
</dbReference>
<dbReference type="CDD" id="cd00038">
    <property type="entry name" value="CAP_ED"/>
    <property type="match status" value="1"/>
</dbReference>
<reference evidence="6 7" key="1">
    <citation type="submission" date="2019-08" db="EMBL/GenBank/DDBJ databases">
        <title>Luteimonas viscosus sp. nov., isolated from soil of a sunflower field.</title>
        <authorList>
            <person name="Jianli Z."/>
            <person name="Ying Z."/>
        </authorList>
    </citation>
    <scope>NUCLEOTIDE SEQUENCE [LARGE SCALE GENOMIC DNA]</scope>
    <source>
        <strain evidence="6 7">XBU10</strain>
    </source>
</reference>
<comment type="subcellular location">
    <subcellularLocation>
        <location evidence="1">Cytoplasm</location>
    </subcellularLocation>
</comment>
<dbReference type="Pfam" id="PF00027">
    <property type="entry name" value="cNMP_binding"/>
    <property type="match status" value="1"/>
</dbReference>
<dbReference type="SUPFAM" id="SSF54631">
    <property type="entry name" value="CBS-domain pair"/>
    <property type="match status" value="1"/>
</dbReference>
<dbReference type="InterPro" id="IPR000644">
    <property type="entry name" value="CBS_dom"/>
</dbReference>